<keyword evidence="11" id="KW-1185">Reference proteome</keyword>
<sequence>MKPFSTLVLFQILYAAVSAEVQDGQTGVVIMLPPQPTDTGLKQIPDADHPFIAPGPDDQRGRDMPCVSSRPINITILTMTIAAMNTLANHGYIPRNGIVSFEEAILGTMEGLNMDISIVGPLAANALLMRGNPFINKFSIGGMSPLVPPLPGKIDGPEVGGIAKHGRFEGDASMTRSDAFIGDNRDFQDILYDMDLLQLGKFGDNGPDGNNTVFNVATMIGVMQHNTIMYQATDPEFTFSASRVTGASGAAAFLLDVFANGTTKQSTLPIIGSFLRNQTFPTNWFRAGTPVTGAVLGPHVAAIEAALPFSPGRNNAQGVYVADPLPPAPFNSSLGCRSYWEQAANTPAVLQNTTGIFKQNVDFLLQMQFTAVQGNPACDKQLLPFGPAGV</sequence>
<evidence type="ECO:0000256" key="7">
    <source>
        <dbReference type="ARBA" id="ARBA00025795"/>
    </source>
</evidence>
<dbReference type="OrthoDB" id="2542103at2759"/>
<comment type="caution">
    <text evidence="10">The sequence shown here is derived from an EMBL/GenBank/DDBJ whole genome shotgun (WGS) entry which is preliminary data.</text>
</comment>
<name>A0A8H6XVF0_9AGAR</name>
<keyword evidence="8" id="KW-0732">Signal</keyword>
<keyword evidence="5" id="KW-0560">Oxidoreductase</keyword>
<evidence type="ECO:0000256" key="3">
    <source>
        <dbReference type="ARBA" id="ARBA00022617"/>
    </source>
</evidence>
<feature type="signal peptide" evidence="8">
    <location>
        <begin position="1"/>
        <end position="19"/>
    </location>
</feature>
<dbReference type="SUPFAM" id="SSF47571">
    <property type="entry name" value="Cloroperoxidase"/>
    <property type="match status" value="1"/>
</dbReference>
<gene>
    <name evidence="10" type="ORF">MVEN_01452900</name>
</gene>
<protein>
    <submittedName>
        <fullName evidence="10">Cloroperoxidase</fullName>
    </submittedName>
</protein>
<keyword evidence="2 10" id="KW-0575">Peroxidase</keyword>
<evidence type="ECO:0000256" key="4">
    <source>
        <dbReference type="ARBA" id="ARBA00022723"/>
    </source>
</evidence>
<dbReference type="GO" id="GO:0004601">
    <property type="term" value="F:peroxidase activity"/>
    <property type="evidence" value="ECO:0007669"/>
    <property type="project" value="UniProtKB-KW"/>
</dbReference>
<dbReference type="InterPro" id="IPR000028">
    <property type="entry name" value="Chloroperoxidase"/>
</dbReference>
<dbReference type="Pfam" id="PF01328">
    <property type="entry name" value="Peroxidase_2"/>
    <property type="match status" value="1"/>
</dbReference>
<reference evidence="10" key="1">
    <citation type="submission" date="2020-05" db="EMBL/GenBank/DDBJ databases">
        <title>Mycena genomes resolve the evolution of fungal bioluminescence.</title>
        <authorList>
            <person name="Tsai I.J."/>
        </authorList>
    </citation>
    <scope>NUCLEOTIDE SEQUENCE</scope>
    <source>
        <strain evidence="10">CCC161011</strain>
    </source>
</reference>
<evidence type="ECO:0000313" key="10">
    <source>
        <dbReference type="EMBL" id="KAF7347000.1"/>
    </source>
</evidence>
<evidence type="ECO:0000256" key="2">
    <source>
        <dbReference type="ARBA" id="ARBA00022559"/>
    </source>
</evidence>
<keyword evidence="3" id="KW-0349">Heme</keyword>
<dbReference type="PANTHER" id="PTHR33577">
    <property type="entry name" value="STERIGMATOCYSTIN BIOSYNTHESIS PEROXIDASE STCC-RELATED"/>
    <property type="match status" value="1"/>
</dbReference>
<comment type="cofactor">
    <cofactor evidence="1">
        <name>heme b</name>
        <dbReference type="ChEBI" id="CHEBI:60344"/>
    </cofactor>
</comment>
<dbReference type="Gene3D" id="1.10.489.10">
    <property type="entry name" value="Chloroperoxidase-like"/>
    <property type="match status" value="1"/>
</dbReference>
<dbReference type="InterPro" id="IPR036851">
    <property type="entry name" value="Chloroperoxidase-like_sf"/>
</dbReference>
<dbReference type="PROSITE" id="PS51405">
    <property type="entry name" value="HEME_HALOPEROXIDASE"/>
    <property type="match status" value="1"/>
</dbReference>
<comment type="similarity">
    <text evidence="7">Belongs to the chloroperoxidase family.</text>
</comment>
<organism evidence="10 11">
    <name type="scientific">Mycena venus</name>
    <dbReference type="NCBI Taxonomy" id="2733690"/>
    <lineage>
        <taxon>Eukaryota</taxon>
        <taxon>Fungi</taxon>
        <taxon>Dikarya</taxon>
        <taxon>Basidiomycota</taxon>
        <taxon>Agaricomycotina</taxon>
        <taxon>Agaricomycetes</taxon>
        <taxon>Agaricomycetidae</taxon>
        <taxon>Agaricales</taxon>
        <taxon>Marasmiineae</taxon>
        <taxon>Mycenaceae</taxon>
        <taxon>Mycena</taxon>
    </lineage>
</organism>
<feature type="domain" description="Heme haloperoxidase family profile" evidence="9">
    <location>
        <begin position="47"/>
        <end position="298"/>
    </location>
</feature>
<dbReference type="AlphaFoldDB" id="A0A8H6XVF0"/>
<accession>A0A8H6XVF0</accession>
<dbReference type="PANTHER" id="PTHR33577:SF16">
    <property type="entry name" value="HEME HALOPEROXIDASE FAMILY PROFILE DOMAIN-CONTAINING PROTEIN"/>
    <property type="match status" value="1"/>
</dbReference>
<keyword evidence="6" id="KW-0408">Iron</keyword>
<evidence type="ECO:0000313" key="11">
    <source>
        <dbReference type="Proteomes" id="UP000620124"/>
    </source>
</evidence>
<evidence type="ECO:0000256" key="6">
    <source>
        <dbReference type="ARBA" id="ARBA00023004"/>
    </source>
</evidence>
<dbReference type="EMBL" id="JACAZI010000012">
    <property type="protein sequence ID" value="KAF7347000.1"/>
    <property type="molecule type" value="Genomic_DNA"/>
</dbReference>
<proteinExistence type="inferred from homology"/>
<keyword evidence="4" id="KW-0479">Metal-binding</keyword>
<evidence type="ECO:0000256" key="5">
    <source>
        <dbReference type="ARBA" id="ARBA00023002"/>
    </source>
</evidence>
<evidence type="ECO:0000256" key="8">
    <source>
        <dbReference type="SAM" id="SignalP"/>
    </source>
</evidence>
<evidence type="ECO:0000259" key="9">
    <source>
        <dbReference type="PROSITE" id="PS51405"/>
    </source>
</evidence>
<dbReference type="Proteomes" id="UP000620124">
    <property type="component" value="Unassembled WGS sequence"/>
</dbReference>
<feature type="chain" id="PRO_5034916517" evidence="8">
    <location>
        <begin position="20"/>
        <end position="390"/>
    </location>
</feature>
<dbReference type="GO" id="GO:0046872">
    <property type="term" value="F:metal ion binding"/>
    <property type="evidence" value="ECO:0007669"/>
    <property type="project" value="UniProtKB-KW"/>
</dbReference>
<evidence type="ECO:0000256" key="1">
    <source>
        <dbReference type="ARBA" id="ARBA00001970"/>
    </source>
</evidence>